<keyword evidence="4" id="KW-0812">Transmembrane</keyword>
<dbReference type="Proteomes" id="UP001151699">
    <property type="component" value="Chromosome C"/>
</dbReference>
<dbReference type="InterPro" id="IPR036179">
    <property type="entry name" value="Ig-like_dom_sf"/>
</dbReference>
<dbReference type="OrthoDB" id="6019866at2759"/>
<protein>
    <submittedName>
        <fullName evidence="6">Fibroblast growth factor receptor 3</fullName>
    </submittedName>
</protein>
<evidence type="ECO:0000256" key="1">
    <source>
        <dbReference type="ARBA" id="ARBA00023157"/>
    </source>
</evidence>
<keyword evidence="1" id="KW-1015">Disulfide bond</keyword>
<feature type="non-terminal residue" evidence="6">
    <location>
        <position position="251"/>
    </location>
</feature>
<evidence type="ECO:0000259" key="5">
    <source>
        <dbReference type="PROSITE" id="PS50835"/>
    </source>
</evidence>
<dbReference type="EMBL" id="WJQU01000004">
    <property type="protein sequence ID" value="KAJ6635286.1"/>
    <property type="molecule type" value="Genomic_DNA"/>
</dbReference>
<dbReference type="PROSITE" id="PS50835">
    <property type="entry name" value="IG_LIKE"/>
    <property type="match status" value="1"/>
</dbReference>
<organism evidence="6 7">
    <name type="scientific">Pseudolycoriella hygida</name>
    <dbReference type="NCBI Taxonomy" id="35572"/>
    <lineage>
        <taxon>Eukaryota</taxon>
        <taxon>Metazoa</taxon>
        <taxon>Ecdysozoa</taxon>
        <taxon>Arthropoda</taxon>
        <taxon>Hexapoda</taxon>
        <taxon>Insecta</taxon>
        <taxon>Pterygota</taxon>
        <taxon>Neoptera</taxon>
        <taxon>Endopterygota</taxon>
        <taxon>Diptera</taxon>
        <taxon>Nematocera</taxon>
        <taxon>Sciaroidea</taxon>
        <taxon>Sciaridae</taxon>
        <taxon>Pseudolycoriella</taxon>
    </lineage>
</organism>
<dbReference type="Gene3D" id="2.60.40.10">
    <property type="entry name" value="Immunoglobulins"/>
    <property type="match status" value="2"/>
</dbReference>
<dbReference type="PANTHER" id="PTHR11890:SF44">
    <property type="entry name" value="X-LINKED INTERLEUKIN-1 RECEPTOR ACCESSORY PROTEIN-LIKE 2"/>
    <property type="match status" value="1"/>
</dbReference>
<keyword evidence="3" id="KW-0393">Immunoglobulin domain</keyword>
<evidence type="ECO:0000256" key="3">
    <source>
        <dbReference type="ARBA" id="ARBA00023319"/>
    </source>
</evidence>
<dbReference type="InterPro" id="IPR013783">
    <property type="entry name" value="Ig-like_fold"/>
</dbReference>
<feature type="transmembrane region" description="Helical" evidence="4">
    <location>
        <begin position="199"/>
        <end position="222"/>
    </location>
</feature>
<feature type="domain" description="Ig-like" evidence="5">
    <location>
        <begin position="83"/>
        <end position="171"/>
    </location>
</feature>
<name>A0A9Q0MP03_9DIPT</name>
<accession>A0A9Q0MP03</accession>
<gene>
    <name evidence="6" type="primary">FGFR3</name>
    <name evidence="6" type="ORF">Bhyg_13871</name>
</gene>
<dbReference type="InterPro" id="IPR007110">
    <property type="entry name" value="Ig-like_dom"/>
</dbReference>
<keyword evidence="2" id="KW-0325">Glycoprotein</keyword>
<evidence type="ECO:0000256" key="4">
    <source>
        <dbReference type="SAM" id="Phobius"/>
    </source>
</evidence>
<dbReference type="SUPFAM" id="SSF48726">
    <property type="entry name" value="Immunoglobulin"/>
    <property type="match status" value="2"/>
</dbReference>
<keyword evidence="4" id="KW-1133">Transmembrane helix</keyword>
<dbReference type="PANTHER" id="PTHR11890">
    <property type="entry name" value="INTERLEUKIN-1 RECEPTOR FAMILY MEMBER"/>
    <property type="match status" value="1"/>
</dbReference>
<keyword evidence="6" id="KW-0675">Receptor</keyword>
<feature type="non-terminal residue" evidence="6">
    <location>
        <position position="1"/>
    </location>
</feature>
<reference evidence="6" key="1">
    <citation type="submission" date="2022-07" db="EMBL/GenBank/DDBJ databases">
        <authorList>
            <person name="Trinca V."/>
            <person name="Uliana J.V.C."/>
            <person name="Torres T.T."/>
            <person name="Ward R.J."/>
            <person name="Monesi N."/>
        </authorList>
    </citation>
    <scope>NUCLEOTIDE SEQUENCE</scope>
    <source>
        <strain evidence="6">HSMRA1968</strain>
        <tissue evidence="6">Whole embryos</tissue>
    </source>
</reference>
<dbReference type="InterPro" id="IPR015621">
    <property type="entry name" value="IL-1_rcpt_fam"/>
</dbReference>
<dbReference type="AlphaFoldDB" id="A0A9Q0MP03"/>
<proteinExistence type="predicted"/>
<evidence type="ECO:0000313" key="6">
    <source>
        <dbReference type="EMBL" id="KAJ6635286.1"/>
    </source>
</evidence>
<sequence>VLTVDNVGTKKFSIGRFKDGRPYPWASDVSSLILYPEAENQTIYTRSVRSADVGTYTCRLQNDTYRIEHNVTINVQENVPDAPLPTVRPESQYVHVGEFVRMYCEAFVGKVMLPDARTSIAWYQAFENDIEQKVEGQPEAIAREDDQVIGAYLIIPNVETHNYGRYLCRIEIGNSAHRLDMYAWILGDPTRQEEDPMVLSLYLALTLASGIMFAVLIIKFLYDRQMMKKKQCEGMELDTVLALNPFVKAHI</sequence>
<comment type="caution">
    <text evidence="6">The sequence shown here is derived from an EMBL/GenBank/DDBJ whole genome shotgun (WGS) entry which is preliminary data.</text>
</comment>
<evidence type="ECO:0000256" key="2">
    <source>
        <dbReference type="ARBA" id="ARBA00023180"/>
    </source>
</evidence>
<evidence type="ECO:0000313" key="7">
    <source>
        <dbReference type="Proteomes" id="UP001151699"/>
    </source>
</evidence>
<keyword evidence="7" id="KW-1185">Reference proteome</keyword>
<keyword evidence="4" id="KW-0472">Membrane</keyword>